<reference evidence="1" key="1">
    <citation type="submission" date="2019-03" db="EMBL/GenBank/DDBJ databases">
        <title>Single cell metagenomics reveals metabolic interactions within the superorganism composed of flagellate Streblomastix strix and complex community of Bacteroidetes bacteria on its surface.</title>
        <authorList>
            <person name="Treitli S.C."/>
            <person name="Kolisko M."/>
            <person name="Husnik F."/>
            <person name="Keeling P."/>
            <person name="Hampl V."/>
        </authorList>
    </citation>
    <scope>NUCLEOTIDE SEQUENCE</scope>
    <source>
        <strain evidence="1">STM</strain>
    </source>
</reference>
<organism evidence="1">
    <name type="scientific">termite gut metagenome</name>
    <dbReference type="NCBI Taxonomy" id="433724"/>
    <lineage>
        <taxon>unclassified sequences</taxon>
        <taxon>metagenomes</taxon>
        <taxon>organismal metagenomes</taxon>
    </lineage>
</organism>
<sequence length="86" mass="9233">MNLKRKVKRAVVLLFMSTICMYSFAQNHVVSGVITDIGGEAMVGVNVVEKGVASNGTISNADGKFSISNLNSNSVLVFSFIGYTRQ</sequence>
<dbReference type="AlphaFoldDB" id="A0A5J4RSF4"/>
<keyword evidence="1" id="KW-0675">Receptor</keyword>
<evidence type="ECO:0000313" key="1">
    <source>
        <dbReference type="EMBL" id="KAA6336060.1"/>
    </source>
</evidence>
<accession>A0A5J4RSF4</accession>
<dbReference type="SUPFAM" id="SSF49464">
    <property type="entry name" value="Carboxypeptidase regulatory domain-like"/>
    <property type="match status" value="1"/>
</dbReference>
<dbReference type="EMBL" id="SNRY01000832">
    <property type="protein sequence ID" value="KAA6336060.1"/>
    <property type="molecule type" value="Genomic_DNA"/>
</dbReference>
<name>A0A5J4RSF4_9ZZZZ</name>
<protein>
    <submittedName>
        <fullName evidence="1">TonB-dependent receptor SusC</fullName>
    </submittedName>
</protein>
<comment type="caution">
    <text evidence="1">The sequence shown here is derived from an EMBL/GenBank/DDBJ whole genome shotgun (WGS) entry which is preliminary data.</text>
</comment>
<proteinExistence type="predicted"/>
<gene>
    <name evidence="1" type="ORF">EZS27_015767</name>
</gene>
<feature type="non-terminal residue" evidence="1">
    <location>
        <position position="86"/>
    </location>
</feature>
<dbReference type="Pfam" id="PF13715">
    <property type="entry name" value="CarbopepD_reg_2"/>
    <property type="match status" value="1"/>
</dbReference>
<dbReference type="InterPro" id="IPR008969">
    <property type="entry name" value="CarboxyPept-like_regulatory"/>
</dbReference>